<evidence type="ECO:0000259" key="1">
    <source>
        <dbReference type="PROSITE" id="PS50967"/>
    </source>
</evidence>
<comment type="caution">
    <text evidence="2">The sequence shown here is derived from an EMBL/GenBank/DDBJ whole genome shotgun (WGS) entry which is preliminary data.</text>
</comment>
<dbReference type="PROSITE" id="PS50967">
    <property type="entry name" value="HRDC"/>
    <property type="match status" value="1"/>
</dbReference>
<dbReference type="InterPro" id="IPR012337">
    <property type="entry name" value="RNaseH-like_sf"/>
</dbReference>
<name>A0ABV2BQT3_9GAMM</name>
<dbReference type="PANTHER" id="PTHR47649:SF1">
    <property type="entry name" value="RIBONUCLEASE D"/>
    <property type="match status" value="1"/>
</dbReference>
<dbReference type="EMBL" id="JBEVCJ010000003">
    <property type="protein sequence ID" value="MET1254295.1"/>
    <property type="molecule type" value="Genomic_DNA"/>
</dbReference>
<dbReference type="PANTHER" id="PTHR47649">
    <property type="entry name" value="RIBONUCLEASE D"/>
    <property type="match status" value="1"/>
</dbReference>
<dbReference type="InterPro" id="IPR044876">
    <property type="entry name" value="HRDC_dom_sf"/>
</dbReference>
<dbReference type="InterPro" id="IPR002121">
    <property type="entry name" value="HRDC_dom"/>
</dbReference>
<dbReference type="SUPFAM" id="SSF47819">
    <property type="entry name" value="HRDC-like"/>
    <property type="match status" value="2"/>
</dbReference>
<dbReference type="InterPro" id="IPR010997">
    <property type="entry name" value="HRDC-like_sf"/>
</dbReference>
<keyword evidence="3" id="KW-1185">Reference proteome</keyword>
<protein>
    <submittedName>
        <fullName evidence="2">HRDC domain-containing protein</fullName>
    </submittedName>
</protein>
<dbReference type="Gene3D" id="1.10.150.80">
    <property type="entry name" value="HRDC domain"/>
    <property type="match status" value="2"/>
</dbReference>
<evidence type="ECO:0000313" key="3">
    <source>
        <dbReference type="Proteomes" id="UP001548189"/>
    </source>
</evidence>
<accession>A0ABV2BQT3</accession>
<dbReference type="InterPro" id="IPR051086">
    <property type="entry name" value="RNase_D-like"/>
</dbReference>
<dbReference type="Pfam" id="PF01612">
    <property type="entry name" value="DNA_pol_A_exo1"/>
    <property type="match status" value="1"/>
</dbReference>
<dbReference type="SMART" id="SM00474">
    <property type="entry name" value="35EXOc"/>
    <property type="match status" value="1"/>
</dbReference>
<reference evidence="2 3" key="1">
    <citation type="submission" date="2024-06" db="EMBL/GenBank/DDBJ databases">
        <authorList>
            <person name="Li F."/>
        </authorList>
    </citation>
    <scope>NUCLEOTIDE SEQUENCE [LARGE SCALE GENOMIC DNA]</scope>
    <source>
        <strain evidence="2 3">GXAS 311</strain>
    </source>
</reference>
<gene>
    <name evidence="2" type="ORF">ABVT43_04050</name>
</gene>
<dbReference type="RefSeq" id="WP_353873853.1">
    <property type="nucleotide sequence ID" value="NZ_JBEVCJ010000003.1"/>
</dbReference>
<dbReference type="Proteomes" id="UP001548189">
    <property type="component" value="Unassembled WGS sequence"/>
</dbReference>
<dbReference type="CDD" id="cd06142">
    <property type="entry name" value="RNaseD_exo"/>
    <property type="match status" value="1"/>
</dbReference>
<proteinExistence type="predicted"/>
<dbReference type="InterPro" id="IPR036397">
    <property type="entry name" value="RNaseH_sf"/>
</dbReference>
<dbReference type="InterPro" id="IPR002562">
    <property type="entry name" value="3'-5'_exonuclease_dom"/>
</dbReference>
<dbReference type="Pfam" id="PF00570">
    <property type="entry name" value="HRDC"/>
    <property type="match status" value="1"/>
</dbReference>
<evidence type="ECO:0000313" key="2">
    <source>
        <dbReference type="EMBL" id="MET1254295.1"/>
    </source>
</evidence>
<dbReference type="SUPFAM" id="SSF53098">
    <property type="entry name" value="Ribonuclease H-like"/>
    <property type="match status" value="1"/>
</dbReference>
<organism evidence="2 3">
    <name type="scientific">Aliikangiella maris</name>
    <dbReference type="NCBI Taxonomy" id="3162458"/>
    <lineage>
        <taxon>Bacteria</taxon>
        <taxon>Pseudomonadati</taxon>
        <taxon>Pseudomonadota</taxon>
        <taxon>Gammaproteobacteria</taxon>
        <taxon>Oceanospirillales</taxon>
        <taxon>Pleioneaceae</taxon>
        <taxon>Aliikangiella</taxon>
    </lineage>
</organism>
<sequence>MSSLSPPVYWIDSQQQFIEAIDRWHSSPFLAIDTEFERRTTYFPILALLQIYDGDAVYLIDPLAVECTDSFRQLCADESKVKILHSAKEDIEVLFHSWHCPIKNLFDTQVAYAFTQGTISIGYAAIVNELCQQEVSKEETQSDWLKRPLTQDQQAYAANDVIFLPKLYQILSKQITEQPFSDWFVAECQELCELIEQQLLDDEDYRQAKEVWRLNGTQLALFKLLYNWRETTAIKENRTKNHIAKDPQLVQLAIVMPKNKNDFYKIQGLHPKSVRLYGEAILQIVNSFLQKDGQTQSIVPNPRNIEHFNQLSSALANVVEQFAKRHQIATPVLASKRMIRKLTFAFLAKEKLPSGWTGWRASVLMPLFQPVLAEFQLA</sequence>
<dbReference type="Gene3D" id="3.30.420.10">
    <property type="entry name" value="Ribonuclease H-like superfamily/Ribonuclease H"/>
    <property type="match status" value="1"/>
</dbReference>
<feature type="domain" description="HRDC" evidence="1">
    <location>
        <begin position="215"/>
        <end position="295"/>
    </location>
</feature>
<dbReference type="SMART" id="SM00341">
    <property type="entry name" value="HRDC"/>
    <property type="match status" value="1"/>
</dbReference>